<organism evidence="2 3">
    <name type="scientific">Vibrio sinaloensis DSM 21326</name>
    <dbReference type="NCBI Taxonomy" id="945550"/>
    <lineage>
        <taxon>Bacteria</taxon>
        <taxon>Pseudomonadati</taxon>
        <taxon>Pseudomonadota</taxon>
        <taxon>Gammaproteobacteria</taxon>
        <taxon>Vibrionales</taxon>
        <taxon>Vibrionaceae</taxon>
        <taxon>Vibrio</taxon>
        <taxon>Vibrio oreintalis group</taxon>
    </lineage>
</organism>
<evidence type="ECO:0000256" key="1">
    <source>
        <dbReference type="SAM" id="Phobius"/>
    </source>
</evidence>
<feature type="transmembrane region" description="Helical" evidence="1">
    <location>
        <begin position="20"/>
        <end position="37"/>
    </location>
</feature>
<name>E8M880_PHOS4</name>
<feature type="transmembrane region" description="Helical" evidence="1">
    <location>
        <begin position="91"/>
        <end position="116"/>
    </location>
</feature>
<dbReference type="eggNOG" id="ENOG5030IQ3">
    <property type="taxonomic scope" value="Bacteria"/>
</dbReference>
<dbReference type="OrthoDB" id="5875598at2"/>
<reference evidence="2 3" key="1">
    <citation type="journal article" date="2012" name="Int. J. Syst. Evol. Microbiol.">
        <title>Vibrio caribbeanicus sp. nov., isolated from the marine sponge Scleritoderma cyanea.</title>
        <authorList>
            <person name="Hoffmann M."/>
            <person name="Monday S.R."/>
            <person name="Allard M.W."/>
            <person name="Strain E.A."/>
            <person name="Whittaker P."/>
            <person name="Naum M."/>
            <person name="McCarthy P.J."/>
            <person name="Lopez J.V."/>
            <person name="Fischer M."/>
            <person name="Brown E.W."/>
        </authorList>
    </citation>
    <scope>NUCLEOTIDE SEQUENCE [LARGE SCALE GENOMIC DNA]</scope>
    <source>
        <strain evidence="3">DSMZ 21326</strain>
    </source>
</reference>
<keyword evidence="1" id="KW-1133">Transmembrane helix</keyword>
<gene>
    <name evidence="2" type="ORF">VISI1226_10059</name>
</gene>
<dbReference type="AlphaFoldDB" id="E8M880"/>
<feature type="transmembrane region" description="Helical" evidence="1">
    <location>
        <begin position="49"/>
        <end position="71"/>
    </location>
</feature>
<keyword evidence="1" id="KW-0812">Transmembrane</keyword>
<accession>E8M880</accession>
<feature type="transmembrane region" description="Helical" evidence="1">
    <location>
        <begin position="182"/>
        <end position="204"/>
    </location>
</feature>
<sequence length="226" mass="25258">MNNLLLESFYFLRSHSANLFRILGPFFIVMAIIAAYVSTTAQDNDVAFVFYLAIFSAGQAYYMCRLIKYMAAVVTNNQPDLSVSLAEWGRLFVVHLIYGVVVVIGIMALILPGIYFSARYGFAEFEAVLNKRAPMEAMSSSWKQTKQYMTPLIMGLLVIAGGGLMVDLLLTSGEETNFALTYSRYFLAEIISSLVLVMMSVFYFRVYVSSLDFSGSDSKTAEDSEH</sequence>
<keyword evidence="1" id="KW-0472">Membrane</keyword>
<dbReference type="EMBL" id="AEVT01000073">
    <property type="protein sequence ID" value="EGA69772.1"/>
    <property type="molecule type" value="Genomic_DNA"/>
</dbReference>
<dbReference type="RefSeq" id="WP_008077851.1">
    <property type="nucleotide sequence ID" value="NZ_AEVT01000073.1"/>
</dbReference>
<comment type="caution">
    <text evidence="2">The sequence shown here is derived from an EMBL/GenBank/DDBJ whole genome shotgun (WGS) entry which is preliminary data.</text>
</comment>
<protein>
    <submittedName>
        <fullName evidence="2">Membrane protein</fullName>
    </submittedName>
</protein>
<proteinExistence type="predicted"/>
<evidence type="ECO:0000313" key="2">
    <source>
        <dbReference type="EMBL" id="EGA69772.1"/>
    </source>
</evidence>
<dbReference type="Proteomes" id="UP000006228">
    <property type="component" value="Unassembled WGS sequence"/>
</dbReference>
<dbReference type="GeneID" id="95569793"/>
<evidence type="ECO:0000313" key="3">
    <source>
        <dbReference type="Proteomes" id="UP000006228"/>
    </source>
</evidence>
<feature type="transmembrane region" description="Helical" evidence="1">
    <location>
        <begin position="148"/>
        <end position="170"/>
    </location>
</feature>